<sequence length="135" mass="15311">MATANNEFEITKTDEEWREILTPEQFQVLRKHGTERPHTSPLDKQYGKGTFACAACDLPLFTYDTKFDSRTGWPSFYRPIEGAIATTVDKSLFMTRVEVHCRRCGGHLGHVFDDGPAPTGKRYCMNGVSMKFIEA</sequence>
<dbReference type="GO" id="GO:0033743">
    <property type="term" value="F:peptide-methionine (R)-S-oxide reductase activity"/>
    <property type="evidence" value="ECO:0007669"/>
    <property type="project" value="UniProtKB-EC"/>
</dbReference>
<dbReference type="SUPFAM" id="SSF51316">
    <property type="entry name" value="Mss4-like"/>
    <property type="match status" value="1"/>
</dbReference>
<evidence type="ECO:0000256" key="1">
    <source>
        <dbReference type="ARBA" id="ARBA00001947"/>
    </source>
</evidence>
<proteinExistence type="inferred from homology"/>
<comment type="catalytic activity">
    <reaction evidence="7">
        <text>L-methionyl-[protein] + [thioredoxin]-disulfide + H2O = L-methionyl-(R)-S-oxide-[protein] + [thioredoxin]-dithiol</text>
        <dbReference type="Rhea" id="RHEA:24164"/>
        <dbReference type="Rhea" id="RHEA-COMP:10698"/>
        <dbReference type="Rhea" id="RHEA-COMP:10700"/>
        <dbReference type="Rhea" id="RHEA-COMP:12313"/>
        <dbReference type="Rhea" id="RHEA-COMP:12314"/>
        <dbReference type="ChEBI" id="CHEBI:15377"/>
        <dbReference type="ChEBI" id="CHEBI:16044"/>
        <dbReference type="ChEBI" id="CHEBI:29950"/>
        <dbReference type="ChEBI" id="CHEBI:45764"/>
        <dbReference type="ChEBI" id="CHEBI:50058"/>
        <dbReference type="EC" id="1.8.4.12"/>
    </reaction>
</comment>
<dbReference type="EC" id="1.8.4.12" evidence="3"/>
<evidence type="ECO:0000256" key="4">
    <source>
        <dbReference type="ARBA" id="ARBA00022723"/>
    </source>
</evidence>
<dbReference type="GO" id="GO:0005737">
    <property type="term" value="C:cytoplasm"/>
    <property type="evidence" value="ECO:0007669"/>
    <property type="project" value="TreeGrafter"/>
</dbReference>
<feature type="domain" description="MsrB" evidence="8">
    <location>
        <begin position="14"/>
        <end position="135"/>
    </location>
</feature>
<reference evidence="9" key="1">
    <citation type="submission" date="2021-05" db="EMBL/GenBank/DDBJ databases">
        <authorList>
            <person name="Pietrasiak N."/>
            <person name="Ward R."/>
            <person name="Stajich J.E."/>
            <person name="Kurbessoian T."/>
        </authorList>
    </citation>
    <scope>NUCLEOTIDE SEQUENCE</scope>
    <source>
        <strain evidence="9">GSE-NOS-MK-12-04C</strain>
    </source>
</reference>
<dbReference type="GO" id="GO:0046872">
    <property type="term" value="F:metal ion binding"/>
    <property type="evidence" value="ECO:0007669"/>
    <property type="project" value="UniProtKB-KW"/>
</dbReference>
<evidence type="ECO:0000256" key="5">
    <source>
        <dbReference type="ARBA" id="ARBA00022833"/>
    </source>
</evidence>
<dbReference type="InterPro" id="IPR002579">
    <property type="entry name" value="Met_Sox_Rdtase_MsrB_dom"/>
</dbReference>
<dbReference type="FunFam" id="2.170.150.20:FF:000001">
    <property type="entry name" value="Peptide methionine sulfoxide reductase MsrB"/>
    <property type="match status" value="1"/>
</dbReference>
<comment type="cofactor">
    <cofactor evidence="1">
        <name>Zn(2+)</name>
        <dbReference type="ChEBI" id="CHEBI:29105"/>
    </cofactor>
</comment>
<dbReference type="NCBIfam" id="TIGR00357">
    <property type="entry name" value="peptide-methionine (R)-S-oxide reductase MsrB"/>
    <property type="match status" value="1"/>
</dbReference>
<evidence type="ECO:0000259" key="8">
    <source>
        <dbReference type="PROSITE" id="PS51790"/>
    </source>
</evidence>
<dbReference type="PROSITE" id="PS51790">
    <property type="entry name" value="MSRB"/>
    <property type="match status" value="1"/>
</dbReference>
<gene>
    <name evidence="9" type="primary">msrB</name>
    <name evidence="9" type="ORF">KME60_30295</name>
</gene>
<protein>
    <recommendedName>
        <fullName evidence="3">peptide-methionine (R)-S-oxide reductase</fullName>
        <ecNumber evidence="3">1.8.4.12</ecNumber>
    </recommendedName>
</protein>
<evidence type="ECO:0000256" key="7">
    <source>
        <dbReference type="ARBA" id="ARBA00048488"/>
    </source>
</evidence>
<dbReference type="Gene3D" id="2.170.150.20">
    <property type="entry name" value="Peptide methionine sulfoxide reductase"/>
    <property type="match status" value="1"/>
</dbReference>
<evidence type="ECO:0000256" key="2">
    <source>
        <dbReference type="ARBA" id="ARBA00007174"/>
    </source>
</evidence>
<dbReference type="Pfam" id="PF01641">
    <property type="entry name" value="SelR"/>
    <property type="match status" value="1"/>
</dbReference>
<evidence type="ECO:0000313" key="9">
    <source>
        <dbReference type="EMBL" id="MBW4671600.1"/>
    </source>
</evidence>
<dbReference type="GO" id="GO:0006979">
    <property type="term" value="P:response to oxidative stress"/>
    <property type="evidence" value="ECO:0007669"/>
    <property type="project" value="InterPro"/>
</dbReference>
<name>A0A951QSZ9_9CYAN</name>
<dbReference type="GO" id="GO:0030091">
    <property type="term" value="P:protein repair"/>
    <property type="evidence" value="ECO:0007669"/>
    <property type="project" value="InterPro"/>
</dbReference>
<keyword evidence="6 9" id="KW-0560">Oxidoreductase</keyword>
<dbReference type="InterPro" id="IPR028427">
    <property type="entry name" value="Met_Sox_Rdtase_MsrB"/>
</dbReference>
<evidence type="ECO:0000256" key="3">
    <source>
        <dbReference type="ARBA" id="ARBA00012499"/>
    </source>
</evidence>
<dbReference type="AlphaFoldDB" id="A0A951QSZ9"/>
<dbReference type="PANTHER" id="PTHR10173:SF57">
    <property type="entry name" value="PEPTIDE-METHIONINE (R)-S-OXIDE REDUCTASE"/>
    <property type="match status" value="1"/>
</dbReference>
<comment type="caution">
    <text evidence="9">The sequence shown here is derived from an EMBL/GenBank/DDBJ whole genome shotgun (WGS) entry which is preliminary data.</text>
</comment>
<evidence type="ECO:0000256" key="6">
    <source>
        <dbReference type="ARBA" id="ARBA00023002"/>
    </source>
</evidence>
<evidence type="ECO:0000313" key="10">
    <source>
        <dbReference type="Proteomes" id="UP000729701"/>
    </source>
</evidence>
<dbReference type="Proteomes" id="UP000729701">
    <property type="component" value="Unassembled WGS sequence"/>
</dbReference>
<accession>A0A951QSZ9</accession>
<dbReference type="PANTHER" id="PTHR10173">
    <property type="entry name" value="METHIONINE SULFOXIDE REDUCTASE"/>
    <property type="match status" value="1"/>
</dbReference>
<reference evidence="9" key="2">
    <citation type="journal article" date="2022" name="Microbiol. Resour. Announc.">
        <title>Metagenome Sequencing to Explore Phylogenomics of Terrestrial Cyanobacteria.</title>
        <authorList>
            <person name="Ward R.D."/>
            <person name="Stajich J.E."/>
            <person name="Johansen J.R."/>
            <person name="Huntemann M."/>
            <person name="Clum A."/>
            <person name="Foster B."/>
            <person name="Foster B."/>
            <person name="Roux S."/>
            <person name="Palaniappan K."/>
            <person name="Varghese N."/>
            <person name="Mukherjee S."/>
            <person name="Reddy T.B.K."/>
            <person name="Daum C."/>
            <person name="Copeland A."/>
            <person name="Chen I.A."/>
            <person name="Ivanova N.N."/>
            <person name="Kyrpides N.C."/>
            <person name="Shapiro N."/>
            <person name="Eloe-Fadrosh E.A."/>
            <person name="Pietrasiak N."/>
        </authorList>
    </citation>
    <scope>NUCLEOTIDE SEQUENCE</scope>
    <source>
        <strain evidence="9">GSE-NOS-MK-12-04C</strain>
    </source>
</reference>
<organism evidence="9 10">
    <name type="scientific">Cyanomargarita calcarea GSE-NOS-MK-12-04C</name>
    <dbReference type="NCBI Taxonomy" id="2839659"/>
    <lineage>
        <taxon>Bacteria</taxon>
        <taxon>Bacillati</taxon>
        <taxon>Cyanobacteriota</taxon>
        <taxon>Cyanophyceae</taxon>
        <taxon>Nostocales</taxon>
        <taxon>Cyanomargaritaceae</taxon>
        <taxon>Cyanomargarita</taxon>
    </lineage>
</organism>
<dbReference type="InterPro" id="IPR011057">
    <property type="entry name" value="Mss4-like_sf"/>
</dbReference>
<keyword evidence="5" id="KW-0862">Zinc</keyword>
<keyword evidence="4" id="KW-0479">Metal-binding</keyword>
<comment type="similarity">
    <text evidence="2">Belongs to the MsrB Met sulfoxide reductase family.</text>
</comment>
<dbReference type="EMBL" id="JAHHGZ010000049">
    <property type="protein sequence ID" value="MBW4671600.1"/>
    <property type="molecule type" value="Genomic_DNA"/>
</dbReference>